<evidence type="ECO:0000313" key="1">
    <source>
        <dbReference type="EMBL" id="CDR94587.1"/>
    </source>
</evidence>
<evidence type="ECO:0000313" key="2">
    <source>
        <dbReference type="Proteomes" id="UP000033188"/>
    </source>
</evidence>
<dbReference type="AlphaFoldDB" id="A0A061D3C7"/>
<keyword evidence="2" id="KW-1185">Reference proteome</keyword>
<name>A0A061D3C7_BABBI</name>
<sequence>MLSVLGEAEGTGSGSGSVEVGELRGVGAAAAVVEGTGSHSGSCCSWLRGLGGEDELGEGQEAR</sequence>
<dbReference type="VEuPathDB" id="PiroplasmaDB:BBBOND_0108850"/>
<proteinExistence type="predicted"/>
<dbReference type="Proteomes" id="UP000033188">
    <property type="component" value="Chromosome 1"/>
</dbReference>
<protein>
    <submittedName>
        <fullName evidence="1">Uncharacterized protein</fullName>
    </submittedName>
</protein>
<gene>
    <name evidence="1" type="ORF">BBBOND_0108850</name>
</gene>
<accession>A0A061D3C7</accession>
<dbReference type="GeneID" id="24563128"/>
<organism evidence="1 2">
    <name type="scientific">Babesia bigemina</name>
    <dbReference type="NCBI Taxonomy" id="5866"/>
    <lineage>
        <taxon>Eukaryota</taxon>
        <taxon>Sar</taxon>
        <taxon>Alveolata</taxon>
        <taxon>Apicomplexa</taxon>
        <taxon>Aconoidasida</taxon>
        <taxon>Piroplasmida</taxon>
        <taxon>Babesiidae</taxon>
        <taxon>Babesia</taxon>
    </lineage>
</organism>
<reference evidence="2" key="1">
    <citation type="journal article" date="2014" name="Nucleic Acids Res.">
        <title>The evolutionary dynamics of variant antigen genes in Babesia reveal a history of genomic innovation underlying host-parasite interaction.</title>
        <authorList>
            <person name="Jackson A.P."/>
            <person name="Otto T.D."/>
            <person name="Darby A."/>
            <person name="Ramaprasad A."/>
            <person name="Xia D."/>
            <person name="Echaide I.E."/>
            <person name="Farber M."/>
            <person name="Gahlot S."/>
            <person name="Gamble J."/>
            <person name="Gupta D."/>
            <person name="Gupta Y."/>
            <person name="Jackson L."/>
            <person name="Malandrin L."/>
            <person name="Malas T.B."/>
            <person name="Moussa E."/>
            <person name="Nair M."/>
            <person name="Reid A.J."/>
            <person name="Sanders M."/>
            <person name="Sharma J."/>
            <person name="Tracey A."/>
            <person name="Quail M.A."/>
            <person name="Weir W."/>
            <person name="Wastling J.M."/>
            <person name="Hall N."/>
            <person name="Willadsen P."/>
            <person name="Lingelbach K."/>
            <person name="Shiels B."/>
            <person name="Tait A."/>
            <person name="Berriman M."/>
            <person name="Allred D.R."/>
            <person name="Pain A."/>
        </authorList>
    </citation>
    <scope>NUCLEOTIDE SEQUENCE [LARGE SCALE GENOMIC DNA]</scope>
    <source>
        <strain evidence="2">Bond</strain>
    </source>
</reference>
<dbReference type="RefSeq" id="XP_012766773.1">
    <property type="nucleotide sequence ID" value="XM_012911319.1"/>
</dbReference>
<dbReference type="EMBL" id="LK391707">
    <property type="protein sequence ID" value="CDR94587.1"/>
    <property type="molecule type" value="Genomic_DNA"/>
</dbReference>
<dbReference type="KEGG" id="bbig:BBBOND_0108850"/>